<dbReference type="InterPro" id="IPR046867">
    <property type="entry name" value="AldOxase/xan_DH_MoCoBD2"/>
</dbReference>
<dbReference type="Gene3D" id="3.30.365.10">
    <property type="entry name" value="Aldehyde oxidase/xanthine dehydrogenase, molybdopterin binding domain"/>
    <property type="match status" value="4"/>
</dbReference>
<dbReference type="AlphaFoldDB" id="A0A1H1MS12"/>
<dbReference type="Proteomes" id="UP000198983">
    <property type="component" value="Chromosome I"/>
</dbReference>
<accession>A0A1H1MS12</accession>
<name>A0A1H1MS12_9ACTN</name>
<keyword evidence="1" id="KW-0500">Molybdenum</keyword>
<dbReference type="EMBL" id="LT629732">
    <property type="protein sequence ID" value="SDR89713.1"/>
    <property type="molecule type" value="Genomic_DNA"/>
</dbReference>
<dbReference type="Gene3D" id="3.90.1170.50">
    <property type="entry name" value="Aldehyde oxidase/xanthine dehydrogenase, a/b hammerhead"/>
    <property type="match status" value="1"/>
</dbReference>
<dbReference type="InterPro" id="IPR016208">
    <property type="entry name" value="Ald_Oxase/xanthine_DH-like"/>
</dbReference>
<organism evidence="4 5">
    <name type="scientific">Actinopolymorpha singaporensis</name>
    <dbReference type="NCBI Taxonomy" id="117157"/>
    <lineage>
        <taxon>Bacteria</taxon>
        <taxon>Bacillati</taxon>
        <taxon>Actinomycetota</taxon>
        <taxon>Actinomycetes</taxon>
        <taxon>Propionibacteriales</taxon>
        <taxon>Actinopolymorphaceae</taxon>
        <taxon>Actinopolymorpha</taxon>
    </lineage>
</organism>
<evidence type="ECO:0000313" key="4">
    <source>
        <dbReference type="EMBL" id="SDR89713.1"/>
    </source>
</evidence>
<dbReference type="Pfam" id="PF20256">
    <property type="entry name" value="MoCoBD_2"/>
    <property type="match status" value="1"/>
</dbReference>
<dbReference type="InterPro" id="IPR036856">
    <property type="entry name" value="Ald_Oxase/Xan_DH_a/b_sf"/>
</dbReference>
<dbReference type="InterPro" id="IPR037165">
    <property type="entry name" value="AldOxase/xan_DH_Mopterin-bd_sf"/>
</dbReference>
<dbReference type="OrthoDB" id="9758509at2"/>
<dbReference type="Pfam" id="PF01315">
    <property type="entry name" value="Ald_Xan_dh_C"/>
    <property type="match status" value="1"/>
</dbReference>
<dbReference type="GO" id="GO:0016491">
    <property type="term" value="F:oxidoreductase activity"/>
    <property type="evidence" value="ECO:0007669"/>
    <property type="project" value="UniProtKB-KW"/>
</dbReference>
<feature type="domain" description="Aldehyde oxidase/xanthine dehydrogenase a/b hammerhead" evidence="3">
    <location>
        <begin position="52"/>
        <end position="144"/>
    </location>
</feature>
<dbReference type="PANTHER" id="PTHR11908">
    <property type="entry name" value="XANTHINE DEHYDROGENASE"/>
    <property type="match status" value="1"/>
</dbReference>
<dbReference type="Pfam" id="PF02738">
    <property type="entry name" value="MoCoBD_1"/>
    <property type="match status" value="1"/>
</dbReference>
<gene>
    <name evidence="4" type="ORF">SAMN04489717_0944</name>
</gene>
<dbReference type="SUPFAM" id="SSF56003">
    <property type="entry name" value="Molybdenum cofactor-binding domain"/>
    <property type="match status" value="1"/>
</dbReference>
<dbReference type="GO" id="GO:0005506">
    <property type="term" value="F:iron ion binding"/>
    <property type="evidence" value="ECO:0007669"/>
    <property type="project" value="InterPro"/>
</dbReference>
<dbReference type="PANTHER" id="PTHR11908:SF132">
    <property type="entry name" value="ALDEHYDE OXIDASE 1-RELATED"/>
    <property type="match status" value="1"/>
</dbReference>
<dbReference type="RefSeq" id="WP_092650877.1">
    <property type="nucleotide sequence ID" value="NZ_LT629732.1"/>
</dbReference>
<sequence>MARLIRTEKEVEGRFETIWLVVDEDSLDQWPSGPLDVVGRPATRKSGHARARGEATYTADVRLPGMLAAAVLRSPYAHARVRHIDLSRALQAPGVRGAIGPGDAPEVQALAGYHGAPVAAIAADSEGQARAALTLIDVDWEVLEPVLDPDEAVRRGQLTSEPRHYERGDFDAALAEAAVVIESEYRTQVVLHNSLETHQSVCTWEGDTLVVHTSTQDIWGVRNGVSQALGMPADKVRVICEYMGGGFGAKNDPGHYTFIAAELAKRTGRPVRCALTRREENLAAGNRNATIQRLTIAARRDGTIVALGGEFVAALGWDGWMASTAGPMQGLYACPNVRTVEYAARLNTPPMAAFRAPGFVEGTFGLECLVDELAVKLEMDPLEIRRRNFSPADPATGTAYSSNNLMECYARADKHWARRHDVRARSEGPWRRGVGMASQIWYGGGGPPAYAWVRVGSDARATVVTAMQDIGTGTRTAMSQIAAEELGLPLGSVDLVLGNTDRGPYAVAAAGSSTTPSMGPAIRAAAGDARRQILDIAAQRYERDPDQLTLRGGRIEAADGESWPVGEVLGLLGNAQILGKGARGPNPTGMGVHTFGVQVAEVAVDVETGEVRVERLAAIHDVGRVINPLGASSQLEGGVIQGIGHTLSEERLLDPTTGQILTQTLDAYRMPTIADVPEIITELVDVPDPNLTSLGAKGLGEPPIIPVAAAIANAIRDATGADVHELPLDREEMLRALRDAADRQAAKERHEAPATV</sequence>
<keyword evidence="5" id="KW-1185">Reference proteome</keyword>
<dbReference type="STRING" id="117157.SAMN04489717_0944"/>
<evidence type="ECO:0000259" key="3">
    <source>
        <dbReference type="SMART" id="SM01008"/>
    </source>
</evidence>
<reference evidence="4 5" key="1">
    <citation type="submission" date="2016-10" db="EMBL/GenBank/DDBJ databases">
        <authorList>
            <person name="de Groot N.N."/>
        </authorList>
    </citation>
    <scope>NUCLEOTIDE SEQUENCE [LARGE SCALE GENOMIC DNA]</scope>
    <source>
        <strain evidence="4 5">DSM 22024</strain>
    </source>
</reference>
<dbReference type="InterPro" id="IPR000674">
    <property type="entry name" value="Ald_Oxase/Xan_DH_a/b"/>
</dbReference>
<proteinExistence type="predicted"/>
<dbReference type="InterPro" id="IPR008274">
    <property type="entry name" value="AldOxase/xan_DH_MoCoBD1"/>
</dbReference>
<protein>
    <submittedName>
        <fullName evidence="4">Xanthine dehydrogenase YagR molybdenum-binding subunit</fullName>
    </submittedName>
</protein>
<evidence type="ECO:0000256" key="2">
    <source>
        <dbReference type="ARBA" id="ARBA00023002"/>
    </source>
</evidence>
<evidence type="ECO:0000256" key="1">
    <source>
        <dbReference type="ARBA" id="ARBA00022505"/>
    </source>
</evidence>
<keyword evidence="2" id="KW-0560">Oxidoreductase</keyword>
<dbReference type="SUPFAM" id="SSF54665">
    <property type="entry name" value="CO dehydrogenase molybdoprotein N-domain-like"/>
    <property type="match status" value="1"/>
</dbReference>
<dbReference type="SMART" id="SM01008">
    <property type="entry name" value="Ald_Xan_dh_C"/>
    <property type="match status" value="1"/>
</dbReference>
<evidence type="ECO:0000313" key="5">
    <source>
        <dbReference type="Proteomes" id="UP000198983"/>
    </source>
</evidence>